<protein>
    <submittedName>
        <fullName evidence="1">Uncharacterized protein</fullName>
    </submittedName>
</protein>
<gene>
    <name evidence="1" type="ORF">BDN72DRAFT_623289</name>
</gene>
<dbReference type="Proteomes" id="UP000308600">
    <property type="component" value="Unassembled WGS sequence"/>
</dbReference>
<name>A0ACD3AU96_9AGAR</name>
<proteinExistence type="predicted"/>
<sequence>MATGYLPPGWTEETLTSATPEQWDALTEEEYELVCQRKIQASLAVSAANKIVIEAEAAAQGITLPNFNLAGFVEVIRQEHLEEWGFIVIRATYEDDEEWTRFQAKWDEAIQDQLTPDHGEGIDEVKGTLNFEWIEDQEGLDGQSVDDIRGYYETWRSHARLPQGMDHALCLVVTRESLQSLLDGSTSTAHNYSNRQVAPFVLAVDTESDLEEGYNGHFKVAISALINELFPILAAQRLTPPELAPEGDGIWFSAY</sequence>
<accession>A0ACD3AU96</accession>
<evidence type="ECO:0000313" key="1">
    <source>
        <dbReference type="EMBL" id="TFK69176.1"/>
    </source>
</evidence>
<reference evidence="1 2" key="1">
    <citation type="journal article" date="2019" name="Nat. Ecol. Evol.">
        <title>Megaphylogeny resolves global patterns of mushroom evolution.</title>
        <authorList>
            <person name="Varga T."/>
            <person name="Krizsan K."/>
            <person name="Foldi C."/>
            <person name="Dima B."/>
            <person name="Sanchez-Garcia M."/>
            <person name="Sanchez-Ramirez S."/>
            <person name="Szollosi G.J."/>
            <person name="Szarkandi J.G."/>
            <person name="Papp V."/>
            <person name="Albert L."/>
            <person name="Andreopoulos W."/>
            <person name="Angelini C."/>
            <person name="Antonin V."/>
            <person name="Barry K.W."/>
            <person name="Bougher N.L."/>
            <person name="Buchanan P."/>
            <person name="Buyck B."/>
            <person name="Bense V."/>
            <person name="Catcheside P."/>
            <person name="Chovatia M."/>
            <person name="Cooper J."/>
            <person name="Damon W."/>
            <person name="Desjardin D."/>
            <person name="Finy P."/>
            <person name="Geml J."/>
            <person name="Haridas S."/>
            <person name="Hughes K."/>
            <person name="Justo A."/>
            <person name="Karasinski D."/>
            <person name="Kautmanova I."/>
            <person name="Kiss B."/>
            <person name="Kocsube S."/>
            <person name="Kotiranta H."/>
            <person name="LaButti K.M."/>
            <person name="Lechner B.E."/>
            <person name="Liimatainen K."/>
            <person name="Lipzen A."/>
            <person name="Lukacs Z."/>
            <person name="Mihaltcheva S."/>
            <person name="Morgado L.N."/>
            <person name="Niskanen T."/>
            <person name="Noordeloos M.E."/>
            <person name="Ohm R.A."/>
            <person name="Ortiz-Santana B."/>
            <person name="Ovrebo C."/>
            <person name="Racz N."/>
            <person name="Riley R."/>
            <person name="Savchenko A."/>
            <person name="Shiryaev A."/>
            <person name="Soop K."/>
            <person name="Spirin V."/>
            <person name="Szebenyi C."/>
            <person name="Tomsovsky M."/>
            <person name="Tulloss R.E."/>
            <person name="Uehling J."/>
            <person name="Grigoriev I.V."/>
            <person name="Vagvolgyi C."/>
            <person name="Papp T."/>
            <person name="Martin F.M."/>
            <person name="Miettinen O."/>
            <person name="Hibbett D.S."/>
            <person name="Nagy L.G."/>
        </authorList>
    </citation>
    <scope>NUCLEOTIDE SEQUENCE [LARGE SCALE GENOMIC DNA]</scope>
    <source>
        <strain evidence="1 2">NL-1719</strain>
    </source>
</reference>
<dbReference type="EMBL" id="ML208335">
    <property type="protein sequence ID" value="TFK69176.1"/>
    <property type="molecule type" value="Genomic_DNA"/>
</dbReference>
<organism evidence="1 2">
    <name type="scientific">Pluteus cervinus</name>
    <dbReference type="NCBI Taxonomy" id="181527"/>
    <lineage>
        <taxon>Eukaryota</taxon>
        <taxon>Fungi</taxon>
        <taxon>Dikarya</taxon>
        <taxon>Basidiomycota</taxon>
        <taxon>Agaricomycotina</taxon>
        <taxon>Agaricomycetes</taxon>
        <taxon>Agaricomycetidae</taxon>
        <taxon>Agaricales</taxon>
        <taxon>Pluteineae</taxon>
        <taxon>Pluteaceae</taxon>
        <taxon>Pluteus</taxon>
    </lineage>
</organism>
<keyword evidence="2" id="KW-1185">Reference proteome</keyword>
<evidence type="ECO:0000313" key="2">
    <source>
        <dbReference type="Proteomes" id="UP000308600"/>
    </source>
</evidence>